<dbReference type="InterPro" id="IPR007835">
    <property type="entry name" value="MOFRL"/>
</dbReference>
<dbReference type="Gene3D" id="3.40.50.10180">
    <property type="entry name" value="Glycerate kinase, MOFRL-like N-terminal domain"/>
    <property type="match status" value="1"/>
</dbReference>
<dbReference type="InterPro" id="IPR025286">
    <property type="entry name" value="MOFRL_assoc_dom"/>
</dbReference>
<keyword evidence="3" id="KW-0808">Transferase</keyword>
<dbReference type="InterPro" id="IPR038614">
    <property type="entry name" value="GK_N_sf"/>
</dbReference>
<reference evidence="3 4" key="1">
    <citation type="submission" date="2019-05" db="EMBL/GenBank/DDBJ databases">
        <title>Genome of Alcanivorax gelatiniphagus, an oil degrading marine bacteria.</title>
        <authorList>
            <person name="Kwon K.K."/>
        </authorList>
    </citation>
    <scope>NUCLEOTIDE SEQUENCE [LARGE SCALE GENOMIC DNA]</scope>
    <source>
        <strain evidence="3 4">MEBiC 08158</strain>
    </source>
</reference>
<keyword evidence="3" id="KW-0418">Kinase</keyword>
<accession>A0ABY2XIG3</accession>
<proteinExistence type="predicted"/>
<evidence type="ECO:0000313" key="3">
    <source>
        <dbReference type="EMBL" id="TMW11624.1"/>
    </source>
</evidence>
<dbReference type="InterPro" id="IPR039760">
    <property type="entry name" value="MOFRL_protein"/>
</dbReference>
<evidence type="ECO:0000259" key="2">
    <source>
        <dbReference type="Pfam" id="PF13660"/>
    </source>
</evidence>
<evidence type="ECO:0000259" key="1">
    <source>
        <dbReference type="Pfam" id="PF05161"/>
    </source>
</evidence>
<dbReference type="RefSeq" id="WP_138773222.1">
    <property type="nucleotide sequence ID" value="NZ_VCQT01000040.1"/>
</dbReference>
<feature type="domain" description="MOFRL-associated" evidence="2">
    <location>
        <begin position="12"/>
        <end position="240"/>
    </location>
</feature>
<dbReference type="PANTHER" id="PTHR12227:SF0">
    <property type="entry name" value="GLYCERATE KINASE"/>
    <property type="match status" value="1"/>
</dbReference>
<evidence type="ECO:0000313" key="4">
    <source>
        <dbReference type="Proteomes" id="UP000739180"/>
    </source>
</evidence>
<dbReference type="PANTHER" id="PTHR12227">
    <property type="entry name" value="GLYCERATE KINASE"/>
    <property type="match status" value="1"/>
</dbReference>
<dbReference type="InterPro" id="IPR037035">
    <property type="entry name" value="GK-like_C_sf"/>
</dbReference>
<gene>
    <name evidence="3" type="ORF">FGS76_13675</name>
</gene>
<dbReference type="Pfam" id="PF05161">
    <property type="entry name" value="MOFRL"/>
    <property type="match status" value="1"/>
</dbReference>
<dbReference type="Proteomes" id="UP000739180">
    <property type="component" value="Unassembled WGS sequence"/>
</dbReference>
<dbReference type="Pfam" id="PF13660">
    <property type="entry name" value="DUF4147"/>
    <property type="match status" value="1"/>
</dbReference>
<keyword evidence="4" id="KW-1185">Reference proteome</keyword>
<protein>
    <submittedName>
        <fullName evidence="3">Glycerate kinase</fullName>
    </submittedName>
</protein>
<feature type="domain" description="MOFRL" evidence="1">
    <location>
        <begin position="316"/>
        <end position="421"/>
    </location>
</feature>
<organism evidence="3 4">
    <name type="scientific">Alloalcanivorax gelatiniphagus</name>
    <dbReference type="NCBI Taxonomy" id="1194167"/>
    <lineage>
        <taxon>Bacteria</taxon>
        <taxon>Pseudomonadati</taxon>
        <taxon>Pseudomonadota</taxon>
        <taxon>Gammaproteobacteria</taxon>
        <taxon>Oceanospirillales</taxon>
        <taxon>Alcanivoracaceae</taxon>
        <taxon>Alloalcanivorax</taxon>
    </lineage>
</organism>
<sequence>MTSPTPSPRLFLESLFHAAVEAALPEQCLPPHLPEPGPGRTVVLGAGKAAARMATVLEQHWLEKHGAEALARLEGLVVTRHGQALPTRRIEVLEAAHPVPDAAGEQAARRLLALAEGLTADDRVIALISGGGSSLLPLPAPGLSLDDKQTLGRALLRSGATIGEINTVRRHLSAIKGGRLAAACAPAPVRTLLLSDVPGDAPHDIASGPTVADPTSAADALAILRRYAIDAPARVIAHLEKQSDAPGITLPDGNEVRLVASGQTALEAAAEVARAAGVTPMILGDGLEGEARELGRVLAGIAAQVRRHGQPLAPPCVLLSGGETTVTVRGDGVGGRNVEGLLGFGLALGPLDGVHALFADTDGVDGGAEIAGALWTPDSLSRAATLGLDARAALDGNDAHSFFQALDDSLISGPTGTNVNDFRAVLITG</sequence>
<dbReference type="SUPFAM" id="SSF82544">
    <property type="entry name" value="GckA/TtuD-like"/>
    <property type="match status" value="1"/>
</dbReference>
<comment type="caution">
    <text evidence="3">The sequence shown here is derived from an EMBL/GenBank/DDBJ whole genome shotgun (WGS) entry which is preliminary data.</text>
</comment>
<dbReference type="GO" id="GO:0016301">
    <property type="term" value="F:kinase activity"/>
    <property type="evidence" value="ECO:0007669"/>
    <property type="project" value="UniProtKB-KW"/>
</dbReference>
<name>A0ABY2XIG3_9GAMM</name>
<dbReference type="Gene3D" id="3.40.1480.10">
    <property type="entry name" value="MOFRL domain"/>
    <property type="match status" value="1"/>
</dbReference>
<dbReference type="EMBL" id="VCQT01000040">
    <property type="protein sequence ID" value="TMW11624.1"/>
    <property type="molecule type" value="Genomic_DNA"/>
</dbReference>